<feature type="compositionally biased region" description="Basic and acidic residues" evidence="1">
    <location>
        <begin position="134"/>
        <end position="147"/>
    </location>
</feature>
<protein>
    <submittedName>
        <fullName evidence="2">Uncharacterized protein</fullName>
    </submittedName>
</protein>
<evidence type="ECO:0000313" key="3">
    <source>
        <dbReference type="Proteomes" id="UP000324800"/>
    </source>
</evidence>
<proteinExistence type="predicted"/>
<evidence type="ECO:0000256" key="1">
    <source>
        <dbReference type="SAM" id="MobiDB-lite"/>
    </source>
</evidence>
<reference evidence="2 3" key="1">
    <citation type="submission" date="2019-03" db="EMBL/GenBank/DDBJ databases">
        <title>Single cell metagenomics reveals metabolic interactions within the superorganism composed of flagellate Streblomastix strix and complex community of Bacteroidetes bacteria on its surface.</title>
        <authorList>
            <person name="Treitli S.C."/>
            <person name="Kolisko M."/>
            <person name="Husnik F."/>
            <person name="Keeling P."/>
            <person name="Hampl V."/>
        </authorList>
    </citation>
    <scope>NUCLEOTIDE SEQUENCE [LARGE SCALE GENOMIC DNA]</scope>
    <source>
        <strain evidence="2">ST1C</strain>
    </source>
</reference>
<organism evidence="2 3">
    <name type="scientific">Streblomastix strix</name>
    <dbReference type="NCBI Taxonomy" id="222440"/>
    <lineage>
        <taxon>Eukaryota</taxon>
        <taxon>Metamonada</taxon>
        <taxon>Preaxostyla</taxon>
        <taxon>Oxymonadida</taxon>
        <taxon>Streblomastigidae</taxon>
        <taxon>Streblomastix</taxon>
    </lineage>
</organism>
<gene>
    <name evidence="2" type="ORF">EZS28_017934</name>
</gene>
<dbReference type="Proteomes" id="UP000324800">
    <property type="component" value="Unassembled WGS sequence"/>
</dbReference>
<accession>A0A5J4VW82</accession>
<dbReference type="AlphaFoldDB" id="A0A5J4VW82"/>
<evidence type="ECO:0000313" key="2">
    <source>
        <dbReference type="EMBL" id="KAA6386539.1"/>
    </source>
</evidence>
<feature type="region of interest" description="Disordered" evidence="1">
    <location>
        <begin position="164"/>
        <end position="214"/>
    </location>
</feature>
<dbReference type="EMBL" id="SNRW01004761">
    <property type="protein sequence ID" value="KAA6386539.1"/>
    <property type="molecule type" value="Genomic_DNA"/>
</dbReference>
<feature type="region of interest" description="Disordered" evidence="1">
    <location>
        <begin position="128"/>
        <end position="147"/>
    </location>
</feature>
<sequence>MGRPSLKLIGIEEEIALTCYAGKESEKVFDFYVKKALIALLAFNVIVARESYVQMMSLYSQIEHHSARYLGLIVQIKMDLDRMSGVDKNEDEMKEQDLIDKFGFERDEDQDNIEDELFGIDRKRDVERDADDGEDKKKDRQRKEKEKKVGEIVSIALSIYNERMTSNNKDLVNKGSLIRNESKSKPGKDNDAERTDFRHYQKNEGGEEEKSQLC</sequence>
<feature type="compositionally biased region" description="Basic and acidic residues" evidence="1">
    <location>
        <begin position="180"/>
        <end position="214"/>
    </location>
</feature>
<name>A0A5J4VW82_9EUKA</name>
<comment type="caution">
    <text evidence="2">The sequence shown here is derived from an EMBL/GenBank/DDBJ whole genome shotgun (WGS) entry which is preliminary data.</text>
</comment>